<feature type="compositionally biased region" description="Polar residues" evidence="1">
    <location>
        <begin position="191"/>
        <end position="209"/>
    </location>
</feature>
<dbReference type="OMA" id="ESESWVM"/>
<sequence length="596" mass="62807">MEGVRRSDLEVEGFDEVMDFMQENDDLIAPSDDGFLNSANQMNELNFDLLSMGGICLADSAQAELDREQVEQPAESLGLVAKNRSRKCNMRKSLAWDSAFFTSAGVLDPEELSSMIVGAENGGRKVLPGIQEDDMRSSISTLDSDTLTLESLEAELFQDIRASIQNSSKAAVTGPSSTTSRSSGESHASVPSFTKTDTASENNAKSAMRSTPKKLNKTASESLMTPKQNGPELIRDNHENRCKDPPSSRPKLPKTSGKLSSVPPTPAKRISMGLNHVATEKNVLRRPVGAERGAPLAKLSSSSVPSCAVPRPTATSKVSASVSSKVTKKEVGTLRASAESSSSVSSSSIATSSLNQIKMKYASKTIQPRASTSTMRVPSRIISKAAKRPSSRITAQPDVSRLSADAKSTATNLSIISPASSISECSIESSSSTSTVNQTSNNNQGAYAQAAPSRLPGAMEGDYPGAFDSQIHSRDSKLGALANSVTGLSNNVANEASTQGSLPYPAAAKPSGLRMPSPKIGFFDGVKSLLRTPKRPVQSNCGVPSGLPKGEVRCNPSGGSSNARMGKTQPRTSMSFVNKKPVAQVATSVMKPASLQ</sequence>
<accession>A0A7N0VDZ1</accession>
<feature type="compositionally biased region" description="Basic and acidic residues" evidence="1">
    <location>
        <begin position="233"/>
        <end position="246"/>
    </location>
</feature>
<dbReference type="Gramene" id="Kaladp0610s0006.1.v1.1">
    <property type="protein sequence ID" value="Kaladp0610s0006.1.v1.1"/>
    <property type="gene ID" value="Kaladp0610s0006.v1.1"/>
</dbReference>
<evidence type="ECO:0000313" key="3">
    <source>
        <dbReference type="Proteomes" id="UP000594263"/>
    </source>
</evidence>
<feature type="compositionally biased region" description="Polar residues" evidence="1">
    <location>
        <begin position="557"/>
        <end position="576"/>
    </location>
</feature>
<feature type="region of interest" description="Disordered" evidence="1">
    <location>
        <begin position="365"/>
        <end position="450"/>
    </location>
</feature>
<organism evidence="2 3">
    <name type="scientific">Kalanchoe fedtschenkoi</name>
    <name type="common">Lavender scallops</name>
    <name type="synonym">South American air plant</name>
    <dbReference type="NCBI Taxonomy" id="63787"/>
    <lineage>
        <taxon>Eukaryota</taxon>
        <taxon>Viridiplantae</taxon>
        <taxon>Streptophyta</taxon>
        <taxon>Embryophyta</taxon>
        <taxon>Tracheophyta</taxon>
        <taxon>Spermatophyta</taxon>
        <taxon>Magnoliopsida</taxon>
        <taxon>eudicotyledons</taxon>
        <taxon>Gunneridae</taxon>
        <taxon>Pentapetalae</taxon>
        <taxon>Saxifragales</taxon>
        <taxon>Crassulaceae</taxon>
        <taxon>Kalanchoe</taxon>
    </lineage>
</organism>
<protein>
    <submittedName>
        <fullName evidence="2">Uncharacterized protein</fullName>
    </submittedName>
</protein>
<dbReference type="PANTHER" id="PTHR33737:SF2">
    <property type="entry name" value="OS12G0102700 PROTEIN"/>
    <property type="match status" value="1"/>
</dbReference>
<reference evidence="2" key="1">
    <citation type="submission" date="2021-01" db="UniProtKB">
        <authorList>
            <consortium name="EnsemblPlants"/>
        </authorList>
    </citation>
    <scope>IDENTIFICATION</scope>
</reference>
<dbReference type="PANTHER" id="PTHR33737">
    <property type="entry name" value="OS05G0121800 PROTEIN"/>
    <property type="match status" value="1"/>
</dbReference>
<feature type="compositionally biased region" description="Polar residues" evidence="1">
    <location>
        <begin position="217"/>
        <end position="228"/>
    </location>
</feature>
<feature type="region of interest" description="Disordered" evidence="1">
    <location>
        <begin position="535"/>
        <end position="579"/>
    </location>
</feature>
<dbReference type="EnsemblPlants" id="Kaladp0610s0006.1.v1.1">
    <property type="protein sequence ID" value="Kaladp0610s0006.1.v1.1"/>
    <property type="gene ID" value="Kaladp0610s0006.v1.1"/>
</dbReference>
<feature type="compositionally biased region" description="Polar residues" evidence="1">
    <location>
        <begin position="365"/>
        <end position="376"/>
    </location>
</feature>
<evidence type="ECO:0000313" key="2">
    <source>
        <dbReference type="EnsemblPlants" id="Kaladp0610s0006.1.v1.1"/>
    </source>
</evidence>
<evidence type="ECO:0000256" key="1">
    <source>
        <dbReference type="SAM" id="MobiDB-lite"/>
    </source>
</evidence>
<dbReference type="Proteomes" id="UP000594263">
    <property type="component" value="Unplaced"/>
</dbReference>
<keyword evidence="3" id="KW-1185">Reference proteome</keyword>
<feature type="compositionally biased region" description="Low complexity" evidence="1">
    <location>
        <begin position="414"/>
        <end position="434"/>
    </location>
</feature>
<dbReference type="InterPro" id="IPR045882">
    <property type="entry name" value="GPT1/2"/>
</dbReference>
<feature type="region of interest" description="Disordered" evidence="1">
    <location>
        <begin position="294"/>
        <end position="351"/>
    </location>
</feature>
<feature type="compositionally biased region" description="Low complexity" evidence="1">
    <location>
        <begin position="176"/>
        <end position="189"/>
    </location>
</feature>
<dbReference type="AlphaFoldDB" id="A0A7N0VDZ1"/>
<proteinExistence type="predicted"/>
<feature type="compositionally biased region" description="Low complexity" evidence="1">
    <location>
        <begin position="336"/>
        <end position="351"/>
    </location>
</feature>
<name>A0A7N0VDZ1_KALFE</name>
<feature type="region of interest" description="Disordered" evidence="1">
    <location>
        <begin position="166"/>
        <end position="274"/>
    </location>
</feature>
<feature type="compositionally biased region" description="Polar residues" evidence="1">
    <location>
        <begin position="435"/>
        <end position="446"/>
    </location>
</feature>
<dbReference type="GO" id="GO:0008017">
    <property type="term" value="F:microtubule binding"/>
    <property type="evidence" value="ECO:0007669"/>
    <property type="project" value="InterPro"/>
</dbReference>
<feature type="compositionally biased region" description="Low complexity" evidence="1">
    <location>
        <begin position="313"/>
        <end position="325"/>
    </location>
</feature>